<name>A0AAN9QIY1_CANGL</name>
<accession>A0AAN9QIY1</accession>
<sequence length="78" mass="9290">MLIRMKRDGDDVIWEFSVEKLLNRKKTHLNHRFEFQNNETIVHVYSHGPRISSTTFTEFFHSSRDLSFLANAQIDSHL</sequence>
<dbReference type="Proteomes" id="UP001367508">
    <property type="component" value="Unassembled WGS sequence"/>
</dbReference>
<evidence type="ECO:0000313" key="2">
    <source>
        <dbReference type="Proteomes" id="UP001367508"/>
    </source>
</evidence>
<reference evidence="1 2" key="1">
    <citation type="submission" date="2024-01" db="EMBL/GenBank/DDBJ databases">
        <title>The genomes of 5 underutilized Papilionoideae crops provide insights into root nodulation and disease resistanc.</title>
        <authorList>
            <person name="Jiang F."/>
        </authorList>
    </citation>
    <scope>NUCLEOTIDE SEQUENCE [LARGE SCALE GENOMIC DNA]</scope>
    <source>
        <strain evidence="1">LVBAO_FW01</strain>
        <tissue evidence="1">Leaves</tissue>
    </source>
</reference>
<dbReference type="AlphaFoldDB" id="A0AAN9QIY1"/>
<gene>
    <name evidence="1" type="ORF">VNO77_19947</name>
</gene>
<evidence type="ECO:0000313" key="1">
    <source>
        <dbReference type="EMBL" id="KAK7339290.1"/>
    </source>
</evidence>
<organism evidence="1 2">
    <name type="scientific">Canavalia gladiata</name>
    <name type="common">Sword bean</name>
    <name type="synonym">Dolichos gladiatus</name>
    <dbReference type="NCBI Taxonomy" id="3824"/>
    <lineage>
        <taxon>Eukaryota</taxon>
        <taxon>Viridiplantae</taxon>
        <taxon>Streptophyta</taxon>
        <taxon>Embryophyta</taxon>
        <taxon>Tracheophyta</taxon>
        <taxon>Spermatophyta</taxon>
        <taxon>Magnoliopsida</taxon>
        <taxon>eudicotyledons</taxon>
        <taxon>Gunneridae</taxon>
        <taxon>Pentapetalae</taxon>
        <taxon>rosids</taxon>
        <taxon>fabids</taxon>
        <taxon>Fabales</taxon>
        <taxon>Fabaceae</taxon>
        <taxon>Papilionoideae</taxon>
        <taxon>50 kb inversion clade</taxon>
        <taxon>NPAAA clade</taxon>
        <taxon>indigoferoid/millettioid clade</taxon>
        <taxon>Phaseoleae</taxon>
        <taxon>Canavalia</taxon>
    </lineage>
</organism>
<proteinExistence type="predicted"/>
<keyword evidence="2" id="KW-1185">Reference proteome</keyword>
<comment type="caution">
    <text evidence="1">The sequence shown here is derived from an EMBL/GenBank/DDBJ whole genome shotgun (WGS) entry which is preliminary data.</text>
</comment>
<protein>
    <submittedName>
        <fullName evidence="1">Uncharacterized protein</fullName>
    </submittedName>
</protein>
<dbReference type="EMBL" id="JAYMYQ010000004">
    <property type="protein sequence ID" value="KAK7339290.1"/>
    <property type="molecule type" value="Genomic_DNA"/>
</dbReference>